<evidence type="ECO:0000256" key="12">
    <source>
        <dbReference type="ARBA" id="ARBA00022741"/>
    </source>
</evidence>
<dbReference type="SMART" id="SM00220">
    <property type="entry name" value="S_TKc"/>
    <property type="match status" value="1"/>
</dbReference>
<comment type="similarity">
    <text evidence="5">Belongs to the protein kinase superfamily. CMGC Ser/Thr protein kinase family. CDC2/CDKX subfamily.</text>
</comment>
<feature type="domain" description="Protein kinase" evidence="23">
    <location>
        <begin position="4"/>
        <end position="284"/>
    </location>
</feature>
<keyword evidence="16" id="KW-0206">Cytoskeleton</keyword>
<dbReference type="PROSITE" id="PS50011">
    <property type="entry name" value="PROTEIN_KINASE_DOM"/>
    <property type="match status" value="1"/>
</dbReference>
<evidence type="ECO:0000256" key="16">
    <source>
        <dbReference type="ARBA" id="ARBA00023212"/>
    </source>
</evidence>
<protein>
    <recommendedName>
        <fullName evidence="6">non-specific serine/threonine protein kinase</fullName>
        <ecNumber evidence="6">2.7.11.1</ecNumber>
    </recommendedName>
</protein>
<keyword evidence="12 21" id="KW-0547">Nucleotide-binding</keyword>
<comment type="catalytic activity">
    <reaction evidence="20">
        <text>L-seryl-[protein] + ATP = O-phospho-L-seryl-[protein] + ADP + H(+)</text>
        <dbReference type="Rhea" id="RHEA:17989"/>
        <dbReference type="Rhea" id="RHEA-COMP:9863"/>
        <dbReference type="Rhea" id="RHEA-COMP:11604"/>
        <dbReference type="ChEBI" id="CHEBI:15378"/>
        <dbReference type="ChEBI" id="CHEBI:29999"/>
        <dbReference type="ChEBI" id="CHEBI:30616"/>
        <dbReference type="ChEBI" id="CHEBI:83421"/>
        <dbReference type="ChEBI" id="CHEBI:456216"/>
        <dbReference type="EC" id="2.7.11.1"/>
    </reaction>
</comment>
<keyword evidence="17" id="KW-0539">Nucleus</keyword>
<evidence type="ECO:0000313" key="24">
    <source>
        <dbReference type="EMBL" id="CAF0783412.1"/>
    </source>
</evidence>
<feature type="region of interest" description="Disordered" evidence="22">
    <location>
        <begin position="360"/>
        <end position="403"/>
    </location>
</feature>
<dbReference type="Gene3D" id="1.10.510.10">
    <property type="entry name" value="Transferase(Phosphotransferase) domain 1"/>
    <property type="match status" value="1"/>
</dbReference>
<dbReference type="GO" id="GO:0005524">
    <property type="term" value="F:ATP binding"/>
    <property type="evidence" value="ECO:0007669"/>
    <property type="project" value="UniProtKB-UniRule"/>
</dbReference>
<comment type="catalytic activity">
    <reaction evidence="19">
        <text>L-threonyl-[protein] + ATP = O-phospho-L-threonyl-[protein] + ADP + H(+)</text>
        <dbReference type="Rhea" id="RHEA:46608"/>
        <dbReference type="Rhea" id="RHEA-COMP:11060"/>
        <dbReference type="Rhea" id="RHEA-COMP:11605"/>
        <dbReference type="ChEBI" id="CHEBI:15378"/>
        <dbReference type="ChEBI" id="CHEBI:30013"/>
        <dbReference type="ChEBI" id="CHEBI:30616"/>
        <dbReference type="ChEBI" id="CHEBI:61977"/>
        <dbReference type="ChEBI" id="CHEBI:456216"/>
        <dbReference type="EC" id="2.7.11.1"/>
    </reaction>
</comment>
<evidence type="ECO:0000256" key="20">
    <source>
        <dbReference type="ARBA" id="ARBA00048679"/>
    </source>
</evidence>
<gene>
    <name evidence="24" type="ORF">OXX778_LOCUS5584</name>
</gene>
<dbReference type="InterPro" id="IPR008271">
    <property type="entry name" value="Ser/Thr_kinase_AS"/>
</dbReference>
<dbReference type="PROSITE" id="PS00108">
    <property type="entry name" value="PROTEIN_KINASE_ST"/>
    <property type="match status" value="1"/>
</dbReference>
<evidence type="ECO:0000256" key="3">
    <source>
        <dbReference type="ARBA" id="ARBA00004138"/>
    </source>
</evidence>
<keyword evidence="8" id="KW-0723">Serine/threonine-protein kinase</keyword>
<dbReference type="EC" id="2.7.11.1" evidence="6"/>
<evidence type="ECO:0000256" key="10">
    <source>
        <dbReference type="ARBA" id="ARBA00022679"/>
    </source>
</evidence>
<dbReference type="EMBL" id="CAJNOC010000618">
    <property type="protein sequence ID" value="CAF0783412.1"/>
    <property type="molecule type" value="Genomic_DNA"/>
</dbReference>
<dbReference type="SUPFAM" id="SSF56112">
    <property type="entry name" value="Protein kinase-like (PK-like)"/>
    <property type="match status" value="1"/>
</dbReference>
<dbReference type="PROSITE" id="PS00107">
    <property type="entry name" value="PROTEIN_KINASE_ATP"/>
    <property type="match status" value="1"/>
</dbReference>
<evidence type="ECO:0000256" key="11">
    <source>
        <dbReference type="ARBA" id="ARBA00022723"/>
    </source>
</evidence>
<dbReference type="InterPro" id="IPR017441">
    <property type="entry name" value="Protein_kinase_ATP_BS"/>
</dbReference>
<dbReference type="GO" id="GO:0005634">
    <property type="term" value="C:nucleus"/>
    <property type="evidence" value="ECO:0007669"/>
    <property type="project" value="UniProtKB-SubCell"/>
</dbReference>
<evidence type="ECO:0000256" key="17">
    <source>
        <dbReference type="ARBA" id="ARBA00023242"/>
    </source>
</evidence>
<dbReference type="FunFam" id="1.10.510.10:FF:000104">
    <property type="entry name" value="serine/threonine-protein kinase MAK isoform X1"/>
    <property type="match status" value="1"/>
</dbReference>
<evidence type="ECO:0000256" key="13">
    <source>
        <dbReference type="ARBA" id="ARBA00022777"/>
    </source>
</evidence>
<comment type="caution">
    <text evidence="24">The sequence shown here is derived from an EMBL/GenBank/DDBJ whole genome shotgun (WGS) entry which is preliminary data.</text>
</comment>
<feature type="binding site" evidence="21">
    <location>
        <position position="33"/>
    </location>
    <ligand>
        <name>ATP</name>
        <dbReference type="ChEBI" id="CHEBI:30616"/>
    </ligand>
</feature>
<keyword evidence="25" id="KW-1185">Reference proteome</keyword>
<dbReference type="GO" id="GO:0005856">
    <property type="term" value="C:cytoskeleton"/>
    <property type="evidence" value="ECO:0007669"/>
    <property type="project" value="UniProtKB-SubCell"/>
</dbReference>
<dbReference type="Pfam" id="PF00069">
    <property type="entry name" value="Pkinase"/>
    <property type="match status" value="1"/>
</dbReference>
<evidence type="ECO:0000256" key="4">
    <source>
        <dbReference type="ARBA" id="ARBA00004245"/>
    </source>
</evidence>
<evidence type="ECO:0000256" key="9">
    <source>
        <dbReference type="ARBA" id="ARBA00022553"/>
    </source>
</evidence>
<accession>A0A813RNN0</accession>
<feature type="region of interest" description="Disordered" evidence="22">
    <location>
        <begin position="311"/>
        <end position="338"/>
    </location>
</feature>
<evidence type="ECO:0000256" key="14">
    <source>
        <dbReference type="ARBA" id="ARBA00022840"/>
    </source>
</evidence>
<keyword evidence="10" id="KW-0808">Transferase</keyword>
<evidence type="ECO:0000256" key="1">
    <source>
        <dbReference type="ARBA" id="ARBA00001946"/>
    </source>
</evidence>
<evidence type="ECO:0000256" key="18">
    <source>
        <dbReference type="ARBA" id="ARBA00023273"/>
    </source>
</evidence>
<evidence type="ECO:0000256" key="21">
    <source>
        <dbReference type="PROSITE-ProRule" id="PRU10141"/>
    </source>
</evidence>
<dbReference type="PANTHER" id="PTHR24055">
    <property type="entry name" value="MITOGEN-ACTIVATED PROTEIN KINASE"/>
    <property type="match status" value="1"/>
</dbReference>
<dbReference type="InterPro" id="IPR011009">
    <property type="entry name" value="Kinase-like_dom_sf"/>
</dbReference>
<comment type="subcellular location">
    <subcellularLocation>
        <location evidence="3">Cell projection</location>
        <location evidence="3">Cilium</location>
    </subcellularLocation>
    <subcellularLocation>
        <location evidence="4">Cytoplasm</location>
        <location evidence="4">Cytoskeleton</location>
    </subcellularLocation>
    <subcellularLocation>
        <location evidence="2">Nucleus</location>
    </subcellularLocation>
</comment>
<organism evidence="24 25">
    <name type="scientific">Brachionus calyciflorus</name>
    <dbReference type="NCBI Taxonomy" id="104777"/>
    <lineage>
        <taxon>Eukaryota</taxon>
        <taxon>Metazoa</taxon>
        <taxon>Spiralia</taxon>
        <taxon>Gnathifera</taxon>
        <taxon>Rotifera</taxon>
        <taxon>Eurotatoria</taxon>
        <taxon>Monogononta</taxon>
        <taxon>Pseudotrocha</taxon>
        <taxon>Ploima</taxon>
        <taxon>Brachionidae</taxon>
        <taxon>Brachionus</taxon>
    </lineage>
</organism>
<reference evidence="24" key="1">
    <citation type="submission" date="2021-02" db="EMBL/GenBank/DDBJ databases">
        <authorList>
            <person name="Nowell W R."/>
        </authorList>
    </citation>
    <scope>NUCLEOTIDE SEQUENCE</scope>
    <source>
        <strain evidence="24">Ploen Becks lab</strain>
    </source>
</reference>
<dbReference type="InterPro" id="IPR000719">
    <property type="entry name" value="Prot_kinase_dom"/>
</dbReference>
<dbReference type="FunFam" id="3.30.200.20:FF:000071">
    <property type="entry name" value="serine/threonine-protein kinase MAK isoform X1"/>
    <property type="match status" value="1"/>
</dbReference>
<feature type="compositionally biased region" description="Polar residues" evidence="22">
    <location>
        <begin position="365"/>
        <end position="389"/>
    </location>
</feature>
<dbReference type="GO" id="GO:0005929">
    <property type="term" value="C:cilium"/>
    <property type="evidence" value="ECO:0007669"/>
    <property type="project" value="UniProtKB-SubCell"/>
</dbReference>
<evidence type="ECO:0000313" key="25">
    <source>
        <dbReference type="Proteomes" id="UP000663879"/>
    </source>
</evidence>
<keyword evidence="13" id="KW-0418">Kinase</keyword>
<keyword evidence="11" id="KW-0479">Metal-binding</keyword>
<evidence type="ECO:0000256" key="22">
    <source>
        <dbReference type="SAM" id="MobiDB-lite"/>
    </source>
</evidence>
<dbReference type="GO" id="GO:0046872">
    <property type="term" value="F:metal ion binding"/>
    <property type="evidence" value="ECO:0007669"/>
    <property type="project" value="UniProtKB-KW"/>
</dbReference>
<dbReference type="AlphaFoldDB" id="A0A813RNN0"/>
<dbReference type="OrthoDB" id="2158884at2759"/>
<keyword evidence="15" id="KW-0460">Magnesium</keyword>
<evidence type="ECO:0000256" key="2">
    <source>
        <dbReference type="ARBA" id="ARBA00004123"/>
    </source>
</evidence>
<evidence type="ECO:0000256" key="7">
    <source>
        <dbReference type="ARBA" id="ARBA00022490"/>
    </source>
</evidence>
<name>A0A813RNN0_9BILA</name>
<keyword evidence="9" id="KW-0597">Phosphoprotein</keyword>
<keyword evidence="18" id="KW-0966">Cell projection</keyword>
<proteinExistence type="inferred from homology"/>
<evidence type="ECO:0000259" key="23">
    <source>
        <dbReference type="PROSITE" id="PS50011"/>
    </source>
</evidence>
<dbReference type="Proteomes" id="UP000663879">
    <property type="component" value="Unassembled WGS sequence"/>
</dbReference>
<feature type="compositionally biased region" description="Basic and acidic residues" evidence="22">
    <location>
        <begin position="320"/>
        <end position="338"/>
    </location>
</feature>
<evidence type="ECO:0000256" key="19">
    <source>
        <dbReference type="ARBA" id="ARBA00047899"/>
    </source>
</evidence>
<keyword evidence="14 21" id="KW-0067">ATP-binding</keyword>
<sequence length="750" mass="86189">MEQYNITKQLGDGTFGTVLLATLKKTGEKVAIKRMKQKYYSWEECMSLREIKSLQKIRHPNIVRLYEVIREDNNLFMIFEFMNENLYELMKKRDRLFPENTVRNILFQVMQGLGYMHKYGFFHRDLKPENLLCNGPDLVKIADFGLAREIRSRPPYTDYVSTRWYRAPEILLRSTNYNSPIDIWAVGCIAAECYTLRPLFPGNSEIDQLFRICSVLGTPTKDEWPEGMTLAAKLNIKWNRCVKNDLKKLIPNASTDAINLIESTFFWDPKRRPTVAQCLKHSYFNGMQETPNTTTTQPNQLVQEVDDDYVKPTIQNKPPIPEKSKIMPTPDYKKQKQVKDSIDDIDEMLKDFEKKYTKDPVSKPIVNTNTNNSAKNIPKPNLSTANPTTPARVLKTPNSQKTNKQNSFIKDSILAQFKDDPIFSDLLHTTNQKNHTKQTSPPRLPLNNDNNKRQSIIPNNNLHHKNSIFEPAKANKIDSSLQKKKFDDLFNNLSHNNNNVEVKNSNFNKPSNNINNKLFDEFLFDDENLKPSNKNPVVSLPQKNLFHDETFSAKKRVNPIKSGRKDILEEIFGDDLLASLNRSTQTPINSKKPPQVTKKNNVKNYEDLFGGGGHQNAKGKDIFDFGLDYEGTFLKDDPSRTDNLFNTRRSRYLPSGKRDPTLQNPSAKGWTQSPFKINVGNPDTTKQASYVPTFIGSAKPNDKKMYPSTLAFKQPAPLIFNHDETNMVINDEAAEQPQNNYMLNLKALIF</sequence>
<evidence type="ECO:0000256" key="15">
    <source>
        <dbReference type="ARBA" id="ARBA00022842"/>
    </source>
</evidence>
<evidence type="ECO:0000256" key="6">
    <source>
        <dbReference type="ARBA" id="ARBA00012513"/>
    </source>
</evidence>
<evidence type="ECO:0000256" key="5">
    <source>
        <dbReference type="ARBA" id="ARBA00006485"/>
    </source>
</evidence>
<dbReference type="Gene3D" id="3.30.200.20">
    <property type="entry name" value="Phosphorylase Kinase, domain 1"/>
    <property type="match status" value="1"/>
</dbReference>
<dbReference type="GO" id="GO:0004674">
    <property type="term" value="F:protein serine/threonine kinase activity"/>
    <property type="evidence" value="ECO:0007669"/>
    <property type="project" value="UniProtKB-KW"/>
</dbReference>
<evidence type="ECO:0000256" key="8">
    <source>
        <dbReference type="ARBA" id="ARBA00022527"/>
    </source>
</evidence>
<comment type="cofactor">
    <cofactor evidence="1">
        <name>Mg(2+)</name>
        <dbReference type="ChEBI" id="CHEBI:18420"/>
    </cofactor>
</comment>
<dbReference type="InterPro" id="IPR050117">
    <property type="entry name" value="MAPK"/>
</dbReference>
<keyword evidence="7" id="KW-0963">Cytoplasm</keyword>
<dbReference type="CDD" id="cd07830">
    <property type="entry name" value="STKc_MAK_like"/>
    <property type="match status" value="1"/>
</dbReference>